<organism evidence="6 7">
    <name type="scientific">Pollutimonas bauzanensis</name>
    <dbReference type="NCBI Taxonomy" id="658167"/>
    <lineage>
        <taxon>Bacteria</taxon>
        <taxon>Pseudomonadati</taxon>
        <taxon>Pseudomonadota</taxon>
        <taxon>Betaproteobacteria</taxon>
        <taxon>Burkholderiales</taxon>
        <taxon>Alcaligenaceae</taxon>
        <taxon>Pollutimonas</taxon>
    </lineage>
</organism>
<dbReference type="PRINTS" id="PR00455">
    <property type="entry name" value="HTHTETR"/>
</dbReference>
<dbReference type="Proteomes" id="UP000184226">
    <property type="component" value="Unassembled WGS sequence"/>
</dbReference>
<dbReference type="PROSITE" id="PS50977">
    <property type="entry name" value="HTH_TETR_2"/>
    <property type="match status" value="1"/>
</dbReference>
<dbReference type="AlphaFoldDB" id="A0A1M5NHD3"/>
<feature type="DNA-binding region" description="H-T-H motif" evidence="4">
    <location>
        <begin position="32"/>
        <end position="51"/>
    </location>
</feature>
<proteinExistence type="predicted"/>
<keyword evidence="2 4" id="KW-0238">DNA-binding</keyword>
<evidence type="ECO:0000313" key="6">
    <source>
        <dbReference type="EMBL" id="SHG88986.1"/>
    </source>
</evidence>
<evidence type="ECO:0000313" key="7">
    <source>
        <dbReference type="Proteomes" id="UP000184226"/>
    </source>
</evidence>
<dbReference type="GO" id="GO:0003677">
    <property type="term" value="F:DNA binding"/>
    <property type="evidence" value="ECO:0007669"/>
    <property type="project" value="UniProtKB-UniRule"/>
</dbReference>
<dbReference type="PANTHER" id="PTHR47506:SF6">
    <property type="entry name" value="HTH-TYPE TRANSCRIPTIONAL REPRESSOR NEMR"/>
    <property type="match status" value="1"/>
</dbReference>
<dbReference type="OrthoDB" id="116240at2"/>
<dbReference type="STRING" id="658167.SAMN04488135_101530"/>
<feature type="domain" description="HTH tetR-type" evidence="5">
    <location>
        <begin position="9"/>
        <end position="69"/>
    </location>
</feature>
<protein>
    <submittedName>
        <fullName evidence="6">Transcriptional regulator, TetR family</fullName>
    </submittedName>
</protein>
<evidence type="ECO:0000256" key="2">
    <source>
        <dbReference type="ARBA" id="ARBA00023125"/>
    </source>
</evidence>
<keyword evidence="3" id="KW-0804">Transcription</keyword>
<dbReference type="EMBL" id="FQXE01000001">
    <property type="protein sequence ID" value="SHG88986.1"/>
    <property type="molecule type" value="Genomic_DNA"/>
</dbReference>
<evidence type="ECO:0000256" key="1">
    <source>
        <dbReference type="ARBA" id="ARBA00023015"/>
    </source>
</evidence>
<keyword evidence="7" id="KW-1185">Reference proteome</keyword>
<keyword evidence="1" id="KW-0805">Transcription regulation</keyword>
<dbReference type="SUPFAM" id="SSF46689">
    <property type="entry name" value="Homeodomain-like"/>
    <property type="match status" value="1"/>
</dbReference>
<dbReference type="InterPro" id="IPR001647">
    <property type="entry name" value="HTH_TetR"/>
</dbReference>
<dbReference type="InterPro" id="IPR036271">
    <property type="entry name" value="Tet_transcr_reg_TetR-rel_C_sf"/>
</dbReference>
<evidence type="ECO:0000259" key="5">
    <source>
        <dbReference type="PROSITE" id="PS50977"/>
    </source>
</evidence>
<name>A0A1M5NHD3_9BURK</name>
<reference evidence="6 7" key="1">
    <citation type="submission" date="2016-11" db="EMBL/GenBank/DDBJ databases">
        <authorList>
            <person name="Jaros S."/>
            <person name="Januszkiewicz K."/>
            <person name="Wedrychowicz H."/>
        </authorList>
    </citation>
    <scope>NUCLEOTIDE SEQUENCE [LARGE SCALE GENOMIC DNA]</scope>
    <source>
        <strain evidence="6 7">CGMCC 1.10190</strain>
    </source>
</reference>
<gene>
    <name evidence="6" type="ORF">SAMN04488135_101530</name>
</gene>
<dbReference type="Gene3D" id="1.10.357.10">
    <property type="entry name" value="Tetracycline Repressor, domain 2"/>
    <property type="match status" value="1"/>
</dbReference>
<dbReference type="PANTHER" id="PTHR47506">
    <property type="entry name" value="TRANSCRIPTIONAL REGULATORY PROTEIN"/>
    <property type="match status" value="1"/>
</dbReference>
<dbReference type="SUPFAM" id="SSF48498">
    <property type="entry name" value="Tetracyclin repressor-like, C-terminal domain"/>
    <property type="match status" value="1"/>
</dbReference>
<sequence>MARPTESAPSARERILSCASALFYQKGINNVGINEIIAGSDIARMTLYHHFKSKDDIVSAVLQQRMEQRQAGLLAAMRRPRTAGNKILAAFDYLASIIGAKDFRGCAFINATVELANPAHPGATLAALHKRWMTLQFEQVAREAHWRDPALFGLQCQLLWDGAVAAAQVMRSGQPARAARLAAAALIAAAQA</sequence>
<dbReference type="InterPro" id="IPR009057">
    <property type="entry name" value="Homeodomain-like_sf"/>
</dbReference>
<accession>A0A1M5NHD3</accession>
<dbReference type="Pfam" id="PF00440">
    <property type="entry name" value="TetR_N"/>
    <property type="match status" value="1"/>
</dbReference>
<evidence type="ECO:0000256" key="3">
    <source>
        <dbReference type="ARBA" id="ARBA00023163"/>
    </source>
</evidence>
<dbReference type="RefSeq" id="WP_073101498.1">
    <property type="nucleotide sequence ID" value="NZ_FQXE01000001.1"/>
</dbReference>
<evidence type="ECO:0000256" key="4">
    <source>
        <dbReference type="PROSITE-ProRule" id="PRU00335"/>
    </source>
</evidence>